<dbReference type="Proteomes" id="UP001519325">
    <property type="component" value="Unassembled WGS sequence"/>
</dbReference>
<feature type="domain" description="Nudix hydrolase" evidence="1">
    <location>
        <begin position="90"/>
        <end position="219"/>
    </location>
</feature>
<name>A0ABS4QL96_9NOCA</name>
<dbReference type="EMBL" id="JAGGMR010000001">
    <property type="protein sequence ID" value="MBP2192482.1"/>
    <property type="molecule type" value="Genomic_DNA"/>
</dbReference>
<evidence type="ECO:0000259" key="1">
    <source>
        <dbReference type="PROSITE" id="PS51462"/>
    </source>
</evidence>
<dbReference type="CDD" id="cd03674">
    <property type="entry name" value="NUDIX_Hydrolase"/>
    <property type="match status" value="1"/>
</dbReference>
<sequence length="227" mass="25144">MNNSAYLKIRRTRKLAHARANSVPRDLMNALNVVQWLDGETLGSGNVASGRGFSATMRDYESMWGRSTVVTDARVAHDRAGESLFDRRPWYHATCSAMIINPTARKMLLTLHHKYHTWQQFGGHPDGEQAPILTAHREALEESGLSDLKFFPTPIDVDIHDAECPLGCSNKHIDVCFAATTTSLEARVSPESDALRWVTIEEAAEMDATDRVLLLGLLSFGLAGIQV</sequence>
<dbReference type="InterPro" id="IPR015797">
    <property type="entry name" value="NUDIX_hydrolase-like_dom_sf"/>
</dbReference>
<proteinExistence type="predicted"/>
<organism evidence="2 3">
    <name type="scientific">Nocardia goodfellowii</name>
    <dbReference type="NCBI Taxonomy" id="882446"/>
    <lineage>
        <taxon>Bacteria</taxon>
        <taxon>Bacillati</taxon>
        <taxon>Actinomycetota</taxon>
        <taxon>Actinomycetes</taxon>
        <taxon>Mycobacteriales</taxon>
        <taxon>Nocardiaceae</taxon>
        <taxon>Nocardia</taxon>
    </lineage>
</organism>
<gene>
    <name evidence="2" type="ORF">BJ987_005383</name>
</gene>
<dbReference type="Gene3D" id="3.90.79.10">
    <property type="entry name" value="Nucleoside Triphosphate Pyrophosphohydrolase"/>
    <property type="match status" value="1"/>
</dbReference>
<dbReference type="Pfam" id="PF00293">
    <property type="entry name" value="NUDIX"/>
    <property type="match status" value="1"/>
</dbReference>
<dbReference type="InterPro" id="IPR000086">
    <property type="entry name" value="NUDIX_hydrolase_dom"/>
</dbReference>
<evidence type="ECO:0000313" key="2">
    <source>
        <dbReference type="EMBL" id="MBP2192482.1"/>
    </source>
</evidence>
<protein>
    <submittedName>
        <fullName evidence="2">8-oxo-dGTP pyrophosphatase MutT (NUDIX family)</fullName>
    </submittedName>
</protein>
<dbReference type="PROSITE" id="PS51462">
    <property type="entry name" value="NUDIX"/>
    <property type="match status" value="1"/>
</dbReference>
<accession>A0ABS4QL96</accession>
<dbReference type="SUPFAM" id="SSF55811">
    <property type="entry name" value="Nudix"/>
    <property type="match status" value="1"/>
</dbReference>
<keyword evidence="3" id="KW-1185">Reference proteome</keyword>
<evidence type="ECO:0000313" key="3">
    <source>
        <dbReference type="Proteomes" id="UP001519325"/>
    </source>
</evidence>
<comment type="caution">
    <text evidence="2">The sequence shown here is derived from an EMBL/GenBank/DDBJ whole genome shotgun (WGS) entry which is preliminary data.</text>
</comment>
<dbReference type="RefSeq" id="WP_372446893.1">
    <property type="nucleotide sequence ID" value="NZ_JAGGMR010000001.1"/>
</dbReference>
<reference evidence="2 3" key="1">
    <citation type="submission" date="2021-03" db="EMBL/GenBank/DDBJ databases">
        <title>Sequencing the genomes of 1000 actinobacteria strains.</title>
        <authorList>
            <person name="Klenk H.-P."/>
        </authorList>
    </citation>
    <scope>NUCLEOTIDE SEQUENCE [LARGE SCALE GENOMIC DNA]</scope>
    <source>
        <strain evidence="2 3">DSM 45516</strain>
    </source>
</reference>